<dbReference type="PANTHER" id="PTHR10098:SF108">
    <property type="entry name" value="TETRATRICOPEPTIDE REPEAT PROTEIN 28"/>
    <property type="match status" value="1"/>
</dbReference>
<dbReference type="OrthoDB" id="621413at2759"/>
<dbReference type="PANTHER" id="PTHR10098">
    <property type="entry name" value="RAPSYN-RELATED"/>
    <property type="match status" value="1"/>
</dbReference>
<dbReference type="Gene3D" id="1.25.40.10">
    <property type="entry name" value="Tetratricopeptide repeat domain"/>
    <property type="match status" value="1"/>
</dbReference>
<evidence type="ECO:0000313" key="2">
    <source>
        <dbReference type="Proteomes" id="UP000054248"/>
    </source>
</evidence>
<dbReference type="AlphaFoldDB" id="A0A0C3QCX3"/>
<protein>
    <submittedName>
        <fullName evidence="1">Uncharacterized protein</fullName>
    </submittedName>
</protein>
<accession>A0A0C3QCX3</accession>
<keyword evidence="2" id="KW-1185">Reference proteome</keyword>
<dbReference type="SUPFAM" id="SSF48452">
    <property type="entry name" value="TPR-like"/>
    <property type="match status" value="1"/>
</dbReference>
<evidence type="ECO:0000313" key="1">
    <source>
        <dbReference type="EMBL" id="KIO22519.1"/>
    </source>
</evidence>
<sequence length="324" mass="35573">MTRRLPYEETSVDFVIIRQIFESPLPKVDGQSRLSDCLQVWELMTRCWNGDPLQRPTARMCKTTVTCLPCCTPTPANTENQTRSAALLENLDDLESWKGNLEKSATYLNEALRLYQEEANIRGIAGVLWKQSAAAYRISDYGKVRATATAAFEHCRNLDDALGVAEASFYLGLSIAMLSSVDEGLQILQQSLEIRRTHGDDVGAVQCLERIGDIQRAGGQMHEALSTRGEAVVVASRSGDRLGRATALHAIGLTHSHMTDFVEAADALSEAIMITRKVGWEGGLTTTLQTMGCLKMLTGNDREAQELFFKSRFPLLGTLNTAGG</sequence>
<dbReference type="HOGENOM" id="CLU_858406_0_0_1"/>
<dbReference type="Gene3D" id="1.10.510.10">
    <property type="entry name" value="Transferase(Phosphotransferase) domain 1"/>
    <property type="match status" value="1"/>
</dbReference>
<reference evidence="2" key="2">
    <citation type="submission" date="2015-01" db="EMBL/GenBank/DDBJ databases">
        <title>Evolutionary Origins and Diversification of the Mycorrhizal Mutualists.</title>
        <authorList>
            <consortium name="DOE Joint Genome Institute"/>
            <consortium name="Mycorrhizal Genomics Consortium"/>
            <person name="Kohler A."/>
            <person name="Kuo A."/>
            <person name="Nagy L.G."/>
            <person name="Floudas D."/>
            <person name="Copeland A."/>
            <person name="Barry K.W."/>
            <person name="Cichocki N."/>
            <person name="Veneault-Fourrey C."/>
            <person name="LaButti K."/>
            <person name="Lindquist E.A."/>
            <person name="Lipzen A."/>
            <person name="Lundell T."/>
            <person name="Morin E."/>
            <person name="Murat C."/>
            <person name="Riley R."/>
            <person name="Ohm R."/>
            <person name="Sun H."/>
            <person name="Tunlid A."/>
            <person name="Henrissat B."/>
            <person name="Grigoriev I.V."/>
            <person name="Hibbett D.S."/>
            <person name="Martin F."/>
        </authorList>
    </citation>
    <scope>NUCLEOTIDE SEQUENCE [LARGE SCALE GENOMIC DNA]</scope>
    <source>
        <strain evidence="2">MUT 4182</strain>
    </source>
</reference>
<dbReference type="EMBL" id="KN823108">
    <property type="protein sequence ID" value="KIO22519.1"/>
    <property type="molecule type" value="Genomic_DNA"/>
</dbReference>
<organism evidence="1 2">
    <name type="scientific">Tulasnella calospora MUT 4182</name>
    <dbReference type="NCBI Taxonomy" id="1051891"/>
    <lineage>
        <taxon>Eukaryota</taxon>
        <taxon>Fungi</taxon>
        <taxon>Dikarya</taxon>
        <taxon>Basidiomycota</taxon>
        <taxon>Agaricomycotina</taxon>
        <taxon>Agaricomycetes</taxon>
        <taxon>Cantharellales</taxon>
        <taxon>Tulasnellaceae</taxon>
        <taxon>Tulasnella</taxon>
    </lineage>
</organism>
<gene>
    <name evidence="1" type="ORF">M407DRAFT_28000</name>
</gene>
<dbReference type="STRING" id="1051891.A0A0C3QCX3"/>
<reference evidence="1 2" key="1">
    <citation type="submission" date="2014-04" db="EMBL/GenBank/DDBJ databases">
        <authorList>
            <consortium name="DOE Joint Genome Institute"/>
            <person name="Kuo A."/>
            <person name="Girlanda M."/>
            <person name="Perotto S."/>
            <person name="Kohler A."/>
            <person name="Nagy L.G."/>
            <person name="Floudas D."/>
            <person name="Copeland A."/>
            <person name="Barry K.W."/>
            <person name="Cichocki N."/>
            <person name="Veneault-Fourrey C."/>
            <person name="LaButti K."/>
            <person name="Lindquist E.A."/>
            <person name="Lipzen A."/>
            <person name="Lundell T."/>
            <person name="Morin E."/>
            <person name="Murat C."/>
            <person name="Sun H."/>
            <person name="Tunlid A."/>
            <person name="Henrissat B."/>
            <person name="Grigoriev I.V."/>
            <person name="Hibbett D.S."/>
            <person name="Martin F."/>
            <person name="Nordberg H.P."/>
            <person name="Cantor M.N."/>
            <person name="Hua S.X."/>
        </authorList>
    </citation>
    <scope>NUCLEOTIDE SEQUENCE [LARGE SCALE GENOMIC DNA]</scope>
    <source>
        <strain evidence="1 2">MUT 4182</strain>
    </source>
</reference>
<name>A0A0C3QCX3_9AGAM</name>
<proteinExistence type="predicted"/>
<dbReference type="Proteomes" id="UP000054248">
    <property type="component" value="Unassembled WGS sequence"/>
</dbReference>
<dbReference type="InterPro" id="IPR011990">
    <property type="entry name" value="TPR-like_helical_dom_sf"/>
</dbReference>